<keyword evidence="2 11" id="KW-0645">Protease</keyword>
<evidence type="ECO:0000256" key="1">
    <source>
        <dbReference type="ARBA" id="ARBA00008721"/>
    </source>
</evidence>
<protein>
    <submittedName>
        <fullName evidence="11">Putative Extracellular metalloprotease</fullName>
    </submittedName>
</protein>
<comment type="caution">
    <text evidence="11">The sequence shown here is derived from an EMBL/GenBank/DDBJ whole genome shotgun (WGS) entry which is preliminary data.</text>
</comment>
<keyword evidence="5" id="KW-0378">Hydrolase</keyword>
<dbReference type="PANTHER" id="PTHR47466:SF1">
    <property type="entry name" value="METALLOPROTEASE MEP1 (AFU_ORTHOLOGUE AFUA_1G07730)-RELATED"/>
    <property type="match status" value="1"/>
</dbReference>
<dbReference type="OrthoDB" id="536211at2759"/>
<sequence length="306" mass="32528">MRFSSTLLGLASLGYVLAHPVIDGREVISHSMNLPRDRSQNPSPCGVDASPEFVAVMQDMAAAEANGTLPSTPAAAFRAQAAAVVTVPVYFHVVAINTTPAGGYLTQAQLTAQLAYMNNAFSSTGYQFTQAGADYTVNTNWANDRAELTMKRALRKGGYNAVNIYFQYFLADDNLGYCYYPSAAGKVNGSTAFFTDGCTVLASSVAGGTLANYNLGGTAAHEVGHWFGLAHTFEGSACSATNDGVADTPAQNGYTSGCPASRDSCPNSPGLDPIHNYMDYSYDVCYTEFTPGQTVRLTNMFNTYRA</sequence>
<evidence type="ECO:0000259" key="10">
    <source>
        <dbReference type="Pfam" id="PF05572"/>
    </source>
</evidence>
<keyword evidence="12" id="KW-1185">Reference proteome</keyword>
<dbReference type="GO" id="GO:0046872">
    <property type="term" value="F:metal ion binding"/>
    <property type="evidence" value="ECO:0007669"/>
    <property type="project" value="UniProtKB-KW"/>
</dbReference>
<feature type="signal peptide" evidence="9">
    <location>
        <begin position="1"/>
        <end position="18"/>
    </location>
</feature>
<dbReference type="InParanoid" id="H0EQZ5"/>
<dbReference type="GO" id="GO:0008237">
    <property type="term" value="F:metallopeptidase activity"/>
    <property type="evidence" value="ECO:0007669"/>
    <property type="project" value="UniProtKB-KW"/>
</dbReference>
<evidence type="ECO:0000256" key="9">
    <source>
        <dbReference type="SAM" id="SignalP"/>
    </source>
</evidence>
<evidence type="ECO:0000256" key="8">
    <source>
        <dbReference type="ARBA" id="ARBA00023157"/>
    </source>
</evidence>
<evidence type="ECO:0000313" key="12">
    <source>
        <dbReference type="Proteomes" id="UP000005446"/>
    </source>
</evidence>
<dbReference type="InterPro" id="IPR008754">
    <property type="entry name" value="Peptidase_M43"/>
</dbReference>
<evidence type="ECO:0000256" key="7">
    <source>
        <dbReference type="ARBA" id="ARBA00023049"/>
    </source>
</evidence>
<evidence type="ECO:0000313" key="11">
    <source>
        <dbReference type="EMBL" id="EHK99046.1"/>
    </source>
</evidence>
<dbReference type="AlphaFoldDB" id="H0EQZ5"/>
<keyword evidence="6" id="KW-0862">Zinc</keyword>
<dbReference type="Pfam" id="PF05572">
    <property type="entry name" value="Peptidase_M43"/>
    <property type="match status" value="1"/>
</dbReference>
<reference evidence="11 12" key="1">
    <citation type="journal article" date="2012" name="Eukaryot. Cell">
        <title>Genome sequence of the fungus Glarea lozoyensis: the first genome sequence of a species from the Helotiaceae family.</title>
        <authorList>
            <person name="Youssar L."/>
            <person name="Gruening B.A."/>
            <person name="Erxleben A."/>
            <person name="Guenther S."/>
            <person name="Huettel W."/>
        </authorList>
    </citation>
    <scope>NUCLEOTIDE SEQUENCE [LARGE SCALE GENOMIC DNA]</scope>
    <source>
        <strain evidence="12">ATCC 74030 / MF5533</strain>
    </source>
</reference>
<evidence type="ECO:0000256" key="5">
    <source>
        <dbReference type="ARBA" id="ARBA00022801"/>
    </source>
</evidence>
<dbReference type="Proteomes" id="UP000005446">
    <property type="component" value="Unassembled WGS sequence"/>
</dbReference>
<dbReference type="CDD" id="cd04275">
    <property type="entry name" value="ZnMc_pappalysin_like"/>
    <property type="match status" value="1"/>
</dbReference>
<dbReference type="GO" id="GO:0006508">
    <property type="term" value="P:proteolysis"/>
    <property type="evidence" value="ECO:0007669"/>
    <property type="project" value="UniProtKB-KW"/>
</dbReference>
<comment type="similarity">
    <text evidence="1">Belongs to the peptidase M43B family.</text>
</comment>
<organism evidence="11 12">
    <name type="scientific">Glarea lozoyensis (strain ATCC 74030 / MF5533)</name>
    <dbReference type="NCBI Taxonomy" id="1104152"/>
    <lineage>
        <taxon>Eukaryota</taxon>
        <taxon>Fungi</taxon>
        <taxon>Dikarya</taxon>
        <taxon>Ascomycota</taxon>
        <taxon>Pezizomycotina</taxon>
        <taxon>Leotiomycetes</taxon>
        <taxon>Helotiales</taxon>
        <taxon>Helotiaceae</taxon>
        <taxon>Glarea</taxon>
    </lineage>
</organism>
<evidence type="ECO:0000256" key="2">
    <source>
        <dbReference type="ARBA" id="ARBA00022670"/>
    </source>
</evidence>
<keyword evidence="7 11" id="KW-0482">Metalloprotease</keyword>
<dbReference type="PANTHER" id="PTHR47466">
    <property type="match status" value="1"/>
</dbReference>
<dbReference type="InterPro" id="IPR024079">
    <property type="entry name" value="MetalloPept_cat_dom_sf"/>
</dbReference>
<dbReference type="Gene3D" id="3.40.390.10">
    <property type="entry name" value="Collagenase (Catalytic Domain)"/>
    <property type="match status" value="1"/>
</dbReference>
<dbReference type="EMBL" id="AGUE01000130">
    <property type="protein sequence ID" value="EHK99046.1"/>
    <property type="molecule type" value="Genomic_DNA"/>
</dbReference>
<name>H0EQZ5_GLAL7</name>
<dbReference type="SUPFAM" id="SSF55486">
    <property type="entry name" value="Metalloproteases ('zincins'), catalytic domain"/>
    <property type="match status" value="1"/>
</dbReference>
<feature type="chain" id="PRO_5003532679" evidence="9">
    <location>
        <begin position="19"/>
        <end position="306"/>
    </location>
</feature>
<evidence type="ECO:0000256" key="4">
    <source>
        <dbReference type="ARBA" id="ARBA00022729"/>
    </source>
</evidence>
<evidence type="ECO:0000256" key="3">
    <source>
        <dbReference type="ARBA" id="ARBA00022723"/>
    </source>
</evidence>
<gene>
    <name evidence="11" type="ORF">M7I_5104</name>
</gene>
<evidence type="ECO:0000256" key="6">
    <source>
        <dbReference type="ARBA" id="ARBA00022833"/>
    </source>
</evidence>
<feature type="domain" description="Peptidase M43 pregnancy-associated plasma-A" evidence="10">
    <location>
        <begin position="161"/>
        <end position="300"/>
    </location>
</feature>
<proteinExistence type="inferred from homology"/>
<dbReference type="HOGENOM" id="CLU_048726_0_0_1"/>
<accession>H0EQZ5</accession>
<keyword evidence="4 9" id="KW-0732">Signal</keyword>
<keyword evidence="8" id="KW-1015">Disulfide bond</keyword>
<keyword evidence="3" id="KW-0479">Metal-binding</keyword>